<organism evidence="1 2">
    <name type="scientific">Hibiscus sabdariffa</name>
    <name type="common">roselle</name>
    <dbReference type="NCBI Taxonomy" id="183260"/>
    <lineage>
        <taxon>Eukaryota</taxon>
        <taxon>Viridiplantae</taxon>
        <taxon>Streptophyta</taxon>
        <taxon>Embryophyta</taxon>
        <taxon>Tracheophyta</taxon>
        <taxon>Spermatophyta</taxon>
        <taxon>Magnoliopsida</taxon>
        <taxon>eudicotyledons</taxon>
        <taxon>Gunneridae</taxon>
        <taxon>Pentapetalae</taxon>
        <taxon>rosids</taxon>
        <taxon>malvids</taxon>
        <taxon>Malvales</taxon>
        <taxon>Malvaceae</taxon>
        <taxon>Malvoideae</taxon>
        <taxon>Hibiscus</taxon>
    </lineage>
</organism>
<reference evidence="1 2" key="1">
    <citation type="journal article" date="2024" name="G3 (Bethesda)">
        <title>Genome assembly of Hibiscus sabdariffa L. provides insights into metabolisms of medicinal natural products.</title>
        <authorList>
            <person name="Kim T."/>
        </authorList>
    </citation>
    <scope>NUCLEOTIDE SEQUENCE [LARGE SCALE GENOMIC DNA]</scope>
    <source>
        <strain evidence="1">TK-2024</strain>
        <tissue evidence="1">Old leaves</tissue>
    </source>
</reference>
<keyword evidence="2" id="KW-1185">Reference proteome</keyword>
<dbReference type="EMBL" id="JBBPBM010000247">
    <property type="protein sequence ID" value="KAK8498781.1"/>
    <property type="molecule type" value="Genomic_DNA"/>
</dbReference>
<sequence length="140" mass="15651">MKLSSTCIFSWFWFSNIQPQLENACTNTIFTAVVAIVSLPNQSFSSPFSTSQFKLGDIVKMVVMGLLSVAFLGELCVAMVVVTLTSVVYYDGRGAWMVRLDGVMAERPPLFDFYCFLFNHDSRSLFSVISIEPLIPPPPY</sequence>
<evidence type="ECO:0000313" key="2">
    <source>
        <dbReference type="Proteomes" id="UP001472677"/>
    </source>
</evidence>
<dbReference type="Proteomes" id="UP001472677">
    <property type="component" value="Unassembled WGS sequence"/>
</dbReference>
<evidence type="ECO:0000313" key="1">
    <source>
        <dbReference type="EMBL" id="KAK8498781.1"/>
    </source>
</evidence>
<gene>
    <name evidence="1" type="ORF">V6N12_066922</name>
</gene>
<protein>
    <submittedName>
        <fullName evidence="1">Uncharacterized protein</fullName>
    </submittedName>
</protein>
<accession>A0ABR2AX19</accession>
<comment type="caution">
    <text evidence="1">The sequence shown here is derived from an EMBL/GenBank/DDBJ whole genome shotgun (WGS) entry which is preliminary data.</text>
</comment>
<proteinExistence type="predicted"/>
<name>A0ABR2AX19_9ROSI</name>